<dbReference type="eggNOG" id="ENOG502T9I7">
    <property type="taxonomic scope" value="Eukaryota"/>
</dbReference>
<sequence>MNGYKEDNDPEENPEEDSEEIPEESPEDYTAVGCDPVATFLTSVKCSTNNLNEELKKCSLTYDQISGLVEEDLRLMGVKSDLAIKEILSESSQLPKQRRMYDRVLRTEFHPLEYAETVARNTVEHLESIKVLLNLTQLKLKGTIPENVLLDNHIYASEVSLKLCDRIHDRLSDIQAIVDSNQTTVPNKRTSWIQQVTLPVIFLSGVLLVSICWKRAGFQLI</sequence>
<proteinExistence type="predicted"/>
<dbReference type="VEuPathDB" id="VectorBase:ADAR2_002370"/>
<feature type="compositionally biased region" description="Acidic residues" evidence="1">
    <location>
        <begin position="8"/>
        <end position="27"/>
    </location>
</feature>
<dbReference type="EMBL" id="ADMH02002125">
    <property type="protein sequence ID" value="ETN58686.1"/>
    <property type="molecule type" value="Genomic_DNA"/>
</dbReference>
<dbReference type="STRING" id="43151.W5J483"/>
<evidence type="ECO:0000313" key="3">
    <source>
        <dbReference type="EMBL" id="ETN58686.1"/>
    </source>
</evidence>
<keyword evidence="2" id="KW-0472">Membrane</keyword>
<name>W5J483_ANODA</name>
<evidence type="ECO:0000256" key="1">
    <source>
        <dbReference type="SAM" id="MobiDB-lite"/>
    </source>
</evidence>
<gene>
    <name evidence="3" type="ORF">AND_009741</name>
</gene>
<accession>W5J483</accession>
<reference evidence="3" key="3">
    <citation type="journal article" date="2013" name="Nucleic Acids Res.">
        <title>The genome of Anopheles darlingi, the main neotropical malaria vector.</title>
        <authorList>
            <person name="Marinotti O."/>
            <person name="Cerqueira G.C."/>
            <person name="de Almeida L.G."/>
            <person name="Ferro M.I."/>
            <person name="Loreto E.L."/>
            <person name="Zaha A."/>
            <person name="Teixeira S.M."/>
            <person name="Wespiser A.R."/>
            <person name="Almeida E Silva A."/>
            <person name="Schlindwein A.D."/>
            <person name="Pacheco A.C."/>
            <person name="Silva A.L."/>
            <person name="Graveley B.R."/>
            <person name="Walenz B.P."/>
            <person name="Lima Bde A."/>
            <person name="Ribeiro C.A."/>
            <person name="Nunes-Silva C.G."/>
            <person name="de Carvalho C.R."/>
            <person name="Soares C.M."/>
            <person name="de Menezes C.B."/>
            <person name="Matiolli C."/>
            <person name="Caffrey D."/>
            <person name="Araujo D.A."/>
            <person name="de Oliveira D.M."/>
            <person name="Golenbock D."/>
            <person name="Grisard E.C."/>
            <person name="Fantinatti-Garboggini F."/>
            <person name="de Carvalho F.M."/>
            <person name="Barcellos F.G."/>
            <person name="Prosdocimi F."/>
            <person name="May G."/>
            <person name="Azevedo Junior G.M."/>
            <person name="Guimaraes G.M."/>
            <person name="Goldman G.H."/>
            <person name="Padilha I.Q."/>
            <person name="Batista Jda S."/>
            <person name="Ferro J.A."/>
            <person name="Ribeiro J.M."/>
            <person name="Fietto J.L."/>
            <person name="Dabbas K.M."/>
            <person name="Cerdeira L."/>
            <person name="Agnez-Lima L.F."/>
            <person name="Brocchi M."/>
            <person name="de Carvalho M.O."/>
            <person name="Teixeira Mde M."/>
            <person name="Diniz Maia Mde M."/>
            <person name="Goldman M.H."/>
            <person name="Cruz Schneider M.P."/>
            <person name="Felipe M.S."/>
            <person name="Hungria M."/>
            <person name="Nicolas M.F."/>
            <person name="Pereira M."/>
            <person name="Montes M.A."/>
            <person name="Cantao M.E."/>
            <person name="Vincentz M."/>
            <person name="Rafael M.S."/>
            <person name="Silverman N."/>
            <person name="Stoco P.H."/>
            <person name="Souza R.C."/>
            <person name="Vicentini R."/>
            <person name="Gazzinelli R.T."/>
            <person name="Neves Rde O."/>
            <person name="Silva R."/>
            <person name="Astolfi-Filho S."/>
            <person name="Maciel T.E."/>
            <person name="Urmenyi T.P."/>
            <person name="Tadei W.P."/>
            <person name="Camargo E.P."/>
            <person name="de Vasconcelos A.T."/>
        </authorList>
    </citation>
    <scope>NUCLEOTIDE SEQUENCE</scope>
</reference>
<feature type="transmembrane region" description="Helical" evidence="2">
    <location>
        <begin position="192"/>
        <end position="213"/>
    </location>
</feature>
<feature type="region of interest" description="Disordered" evidence="1">
    <location>
        <begin position="1"/>
        <end position="29"/>
    </location>
</feature>
<dbReference type="AlphaFoldDB" id="W5J483"/>
<reference evidence="4" key="4">
    <citation type="submission" date="2015-06" db="UniProtKB">
        <authorList>
            <consortium name="EnsemblMetazoa"/>
        </authorList>
    </citation>
    <scope>IDENTIFICATION</scope>
</reference>
<evidence type="ECO:0000313" key="5">
    <source>
        <dbReference type="Proteomes" id="UP000000673"/>
    </source>
</evidence>
<reference evidence="3" key="2">
    <citation type="submission" date="2010-05" db="EMBL/GenBank/DDBJ databases">
        <authorList>
            <person name="Almeida L.G."/>
            <person name="Nicolas M.F."/>
            <person name="Souza R.C."/>
            <person name="Vasconcelos A.T.R."/>
        </authorList>
    </citation>
    <scope>NUCLEOTIDE SEQUENCE</scope>
</reference>
<keyword evidence="2" id="KW-0812">Transmembrane</keyword>
<dbReference type="HOGENOM" id="CLU_1251593_0_0_1"/>
<evidence type="ECO:0000256" key="2">
    <source>
        <dbReference type="SAM" id="Phobius"/>
    </source>
</evidence>
<dbReference type="Proteomes" id="UP000000673">
    <property type="component" value="Unassembled WGS sequence"/>
</dbReference>
<dbReference type="FunCoup" id="W5J483">
    <property type="interactions" value="3"/>
</dbReference>
<dbReference type="VEuPathDB" id="VectorBase:ADAC009741"/>
<keyword evidence="5" id="KW-1185">Reference proteome</keyword>
<evidence type="ECO:0008006" key="6">
    <source>
        <dbReference type="Google" id="ProtNLM"/>
    </source>
</evidence>
<reference evidence="3 5" key="1">
    <citation type="journal article" date="2010" name="BMC Genomics">
        <title>Combination of measures distinguishes pre-miRNAs from other stem-loops in the genome of the newly sequenced Anopheles darlingi.</title>
        <authorList>
            <person name="Mendes N.D."/>
            <person name="Freitas A.T."/>
            <person name="Vasconcelos A.T."/>
            <person name="Sagot M.F."/>
        </authorList>
    </citation>
    <scope>NUCLEOTIDE SEQUENCE</scope>
</reference>
<keyword evidence="2" id="KW-1133">Transmembrane helix</keyword>
<organism evidence="3">
    <name type="scientific">Anopheles darlingi</name>
    <name type="common">Mosquito</name>
    <dbReference type="NCBI Taxonomy" id="43151"/>
    <lineage>
        <taxon>Eukaryota</taxon>
        <taxon>Metazoa</taxon>
        <taxon>Ecdysozoa</taxon>
        <taxon>Arthropoda</taxon>
        <taxon>Hexapoda</taxon>
        <taxon>Insecta</taxon>
        <taxon>Pterygota</taxon>
        <taxon>Neoptera</taxon>
        <taxon>Endopterygota</taxon>
        <taxon>Diptera</taxon>
        <taxon>Nematocera</taxon>
        <taxon>Culicoidea</taxon>
        <taxon>Culicidae</taxon>
        <taxon>Anophelinae</taxon>
        <taxon>Anopheles</taxon>
    </lineage>
</organism>
<evidence type="ECO:0000313" key="4">
    <source>
        <dbReference type="EnsemblMetazoa" id="ADAC009741-PA"/>
    </source>
</evidence>
<dbReference type="EnsemblMetazoa" id="ADAC009741-RA">
    <property type="protein sequence ID" value="ADAC009741-PA"/>
    <property type="gene ID" value="ADAC009741"/>
</dbReference>
<protein>
    <recommendedName>
        <fullName evidence="6">SAM domain-containing protein</fullName>
    </recommendedName>
</protein>